<comment type="caution">
    <text evidence="2">The sequence shown here is derived from an EMBL/GenBank/DDBJ whole genome shotgun (WGS) entry which is preliminary data.</text>
</comment>
<dbReference type="EMBL" id="JAACFV010000088">
    <property type="protein sequence ID" value="KAF7506358.1"/>
    <property type="molecule type" value="Genomic_DNA"/>
</dbReference>
<gene>
    <name evidence="2" type="ORF">GJ744_011824</name>
</gene>
<organism evidence="2 3">
    <name type="scientific">Endocarpon pusillum</name>
    <dbReference type="NCBI Taxonomy" id="364733"/>
    <lineage>
        <taxon>Eukaryota</taxon>
        <taxon>Fungi</taxon>
        <taxon>Dikarya</taxon>
        <taxon>Ascomycota</taxon>
        <taxon>Pezizomycotina</taxon>
        <taxon>Eurotiomycetes</taxon>
        <taxon>Chaetothyriomycetidae</taxon>
        <taxon>Verrucariales</taxon>
        <taxon>Verrucariaceae</taxon>
        <taxon>Endocarpon</taxon>
    </lineage>
</organism>
<keyword evidence="3" id="KW-1185">Reference proteome</keyword>
<feature type="compositionally biased region" description="Basic residues" evidence="1">
    <location>
        <begin position="1"/>
        <end position="11"/>
    </location>
</feature>
<name>A0A8H7AC11_9EURO</name>
<evidence type="ECO:0000313" key="3">
    <source>
        <dbReference type="Proteomes" id="UP000606974"/>
    </source>
</evidence>
<feature type="region of interest" description="Disordered" evidence="1">
    <location>
        <begin position="1"/>
        <end position="43"/>
    </location>
</feature>
<protein>
    <submittedName>
        <fullName evidence="2">Uncharacterized protein</fullName>
    </submittedName>
</protein>
<sequence>MDLRRSKRIPKPKTIWEENGAPSAAKDPKITQKTDRTKQQTALKPVPVGPLSEALEFDANQLPELPDYEPPLDLRFQPSKSLATGLSELHTF</sequence>
<dbReference type="Proteomes" id="UP000606974">
    <property type="component" value="Unassembled WGS sequence"/>
</dbReference>
<accession>A0A8H7AC11</accession>
<evidence type="ECO:0000256" key="1">
    <source>
        <dbReference type="SAM" id="MobiDB-lite"/>
    </source>
</evidence>
<dbReference type="AlphaFoldDB" id="A0A8H7AC11"/>
<reference evidence="2" key="1">
    <citation type="submission" date="2020-02" db="EMBL/GenBank/DDBJ databases">
        <authorList>
            <person name="Palmer J.M."/>
        </authorList>
    </citation>
    <scope>NUCLEOTIDE SEQUENCE</scope>
    <source>
        <strain evidence="2">EPUS1.4</strain>
        <tissue evidence="2">Thallus</tissue>
    </source>
</reference>
<evidence type="ECO:0000313" key="2">
    <source>
        <dbReference type="EMBL" id="KAF7506358.1"/>
    </source>
</evidence>
<feature type="compositionally biased region" description="Basic and acidic residues" evidence="1">
    <location>
        <begin position="26"/>
        <end position="38"/>
    </location>
</feature>
<proteinExistence type="predicted"/>